<comment type="caution">
    <text evidence="1">The sequence shown here is derived from an EMBL/GenBank/DDBJ whole genome shotgun (WGS) entry which is preliminary data.</text>
</comment>
<name>A0A9N9H942_9GLOM</name>
<reference evidence="1" key="1">
    <citation type="submission" date="2021-06" db="EMBL/GenBank/DDBJ databases">
        <authorList>
            <person name="Kallberg Y."/>
            <person name="Tangrot J."/>
            <person name="Rosling A."/>
        </authorList>
    </citation>
    <scope>NUCLEOTIDE SEQUENCE</scope>
    <source>
        <strain evidence="1">MT106</strain>
    </source>
</reference>
<evidence type="ECO:0000313" key="2">
    <source>
        <dbReference type="Proteomes" id="UP000789831"/>
    </source>
</evidence>
<proteinExistence type="predicted"/>
<feature type="non-terminal residue" evidence="1">
    <location>
        <position position="1"/>
    </location>
</feature>
<dbReference type="SUPFAM" id="SSF50965">
    <property type="entry name" value="Galactose oxidase, central domain"/>
    <property type="match status" value="1"/>
</dbReference>
<sequence>MFRISIINAYLPDLAQPEPGIFIDNKIILFDSYNAGIGKTNAFSLDLSVNWTTSEPAFTQIGNTLNGLTFRRTAFNALKKNNRSLIYAFGGLIPTNANNWNRGNFSNDFYKIDVTSYPISISLISGNTRPSVRCALSSIFDEKGKLYIWGGNTVN</sequence>
<dbReference type="Gene3D" id="2.120.10.80">
    <property type="entry name" value="Kelch-type beta propeller"/>
    <property type="match status" value="1"/>
</dbReference>
<protein>
    <submittedName>
        <fullName evidence="1">11173_t:CDS:1</fullName>
    </submittedName>
</protein>
<accession>A0A9N9H942</accession>
<dbReference type="EMBL" id="CAJVPL010006809">
    <property type="protein sequence ID" value="CAG8666398.1"/>
    <property type="molecule type" value="Genomic_DNA"/>
</dbReference>
<keyword evidence="2" id="KW-1185">Reference proteome</keyword>
<dbReference type="InterPro" id="IPR015915">
    <property type="entry name" value="Kelch-typ_b-propeller"/>
</dbReference>
<evidence type="ECO:0000313" key="1">
    <source>
        <dbReference type="EMBL" id="CAG8666398.1"/>
    </source>
</evidence>
<dbReference type="InterPro" id="IPR011043">
    <property type="entry name" value="Gal_Oxase/kelch_b-propeller"/>
</dbReference>
<dbReference type="OrthoDB" id="432528at2759"/>
<gene>
    <name evidence="1" type="ORF">AGERDE_LOCUS12057</name>
</gene>
<organism evidence="1 2">
    <name type="scientific">Ambispora gerdemannii</name>
    <dbReference type="NCBI Taxonomy" id="144530"/>
    <lineage>
        <taxon>Eukaryota</taxon>
        <taxon>Fungi</taxon>
        <taxon>Fungi incertae sedis</taxon>
        <taxon>Mucoromycota</taxon>
        <taxon>Glomeromycotina</taxon>
        <taxon>Glomeromycetes</taxon>
        <taxon>Archaeosporales</taxon>
        <taxon>Ambisporaceae</taxon>
        <taxon>Ambispora</taxon>
    </lineage>
</organism>
<dbReference type="Proteomes" id="UP000789831">
    <property type="component" value="Unassembled WGS sequence"/>
</dbReference>
<dbReference type="AlphaFoldDB" id="A0A9N9H942"/>